<feature type="domain" description="PAC" evidence="8">
    <location>
        <begin position="205"/>
        <end position="257"/>
    </location>
</feature>
<sequence length="501" mass="57146">MKIDHANSWLPAIAEAIEEGYIAIDEQDRIIAYNKSALKALQVSETQIASPDFWKAVRMQPFAAIAQRKEVVKNRKLCLPQSDGGHTWLRLNGKPLVTGTATGYILTFTDVTRLMDTNASLNRVINELDESQRIFKSVFDYSPAGIGLISSDIVWLDVNESLAATLGYSPAELKGTDVFDLIHPDDRQEARLQIRKLMEGETNTYRAERRYLHRNGDYIWVFLAASRMLGIDGSLRFYIVQMLDISAARQLITQVQEKNIVLHATSVDLQQKIRQLQEFNSIIAHNLRGPATALMDSTELLGDVHSEEDRGTLLEHMKTAAVSILGTLNDLKEMIDLQVSKQSPFTHCELEPMIRQVWKLLSPQIEEKNAHLSLNLSVPVINYVKVYLENILFNLINNAITYTRPGVIPDIRIETWKEDDHIVLMVQDNGIGIDLEKHQEQLFRYKRMFHRGYDSNGVGLFKIRNQIRTFGGNIEVKSESGRGSSFYVYFNNRVYTFQQDE</sequence>
<dbReference type="EMBL" id="CP095855">
    <property type="protein sequence ID" value="UPK67918.1"/>
    <property type="molecule type" value="Genomic_DNA"/>
</dbReference>
<keyword evidence="10" id="KW-1185">Reference proteome</keyword>
<dbReference type="PROSITE" id="PS50109">
    <property type="entry name" value="HIS_KIN"/>
    <property type="match status" value="1"/>
</dbReference>
<reference evidence="9 10" key="1">
    <citation type="submission" date="2022-04" db="EMBL/GenBank/DDBJ databases">
        <title>The arsenic-methylating capacity of Chitinophaga filiformis YT5 during chitin decomposition.</title>
        <authorList>
            <person name="Chen G."/>
            <person name="Liang Y."/>
        </authorList>
    </citation>
    <scope>NUCLEOTIDE SEQUENCE [LARGE SCALE GENOMIC DNA]</scope>
    <source>
        <strain evidence="9 10">YT5</strain>
    </source>
</reference>
<organism evidence="9 10">
    <name type="scientific">Chitinophaga filiformis</name>
    <name type="common">Myxococcus filiformis</name>
    <name type="synonym">Flexibacter filiformis</name>
    <dbReference type="NCBI Taxonomy" id="104663"/>
    <lineage>
        <taxon>Bacteria</taxon>
        <taxon>Pseudomonadati</taxon>
        <taxon>Bacteroidota</taxon>
        <taxon>Chitinophagia</taxon>
        <taxon>Chitinophagales</taxon>
        <taxon>Chitinophagaceae</taxon>
        <taxon>Chitinophaga</taxon>
    </lineage>
</organism>
<dbReference type="SMART" id="SM00387">
    <property type="entry name" value="HATPase_c"/>
    <property type="match status" value="1"/>
</dbReference>
<dbReference type="PRINTS" id="PR00344">
    <property type="entry name" value="BCTRLSENSOR"/>
</dbReference>
<proteinExistence type="predicted"/>
<dbReference type="SMART" id="SM00086">
    <property type="entry name" value="PAC"/>
    <property type="match status" value="2"/>
</dbReference>
<dbReference type="SUPFAM" id="SSF55785">
    <property type="entry name" value="PYP-like sensor domain (PAS domain)"/>
    <property type="match status" value="2"/>
</dbReference>
<accession>A0ABY4HWU5</accession>
<evidence type="ECO:0000256" key="5">
    <source>
        <dbReference type="ARBA" id="ARBA00022777"/>
    </source>
</evidence>
<evidence type="ECO:0000259" key="6">
    <source>
        <dbReference type="PROSITE" id="PS50109"/>
    </source>
</evidence>
<dbReference type="InterPro" id="IPR035965">
    <property type="entry name" value="PAS-like_dom_sf"/>
</dbReference>
<dbReference type="Gene3D" id="3.30.450.20">
    <property type="entry name" value="PAS domain"/>
    <property type="match status" value="2"/>
</dbReference>
<dbReference type="PROSITE" id="PS50112">
    <property type="entry name" value="PAS"/>
    <property type="match status" value="1"/>
</dbReference>
<evidence type="ECO:0000256" key="4">
    <source>
        <dbReference type="ARBA" id="ARBA00022679"/>
    </source>
</evidence>
<feature type="domain" description="PAS" evidence="7">
    <location>
        <begin position="131"/>
        <end position="201"/>
    </location>
</feature>
<evidence type="ECO:0000256" key="3">
    <source>
        <dbReference type="ARBA" id="ARBA00022553"/>
    </source>
</evidence>
<keyword evidence="4" id="KW-0808">Transferase</keyword>
<dbReference type="RefSeq" id="WP_247810260.1">
    <property type="nucleotide sequence ID" value="NZ_CP095855.1"/>
</dbReference>
<dbReference type="Pfam" id="PF02518">
    <property type="entry name" value="HATPase_c"/>
    <property type="match status" value="1"/>
</dbReference>
<dbReference type="InterPro" id="IPR013655">
    <property type="entry name" value="PAS_fold_3"/>
</dbReference>
<dbReference type="InterPro" id="IPR036097">
    <property type="entry name" value="HisK_dim/P_sf"/>
</dbReference>
<dbReference type="SMART" id="SM00091">
    <property type="entry name" value="PAS"/>
    <property type="match status" value="2"/>
</dbReference>
<dbReference type="InterPro" id="IPR000014">
    <property type="entry name" value="PAS"/>
</dbReference>
<keyword evidence="5" id="KW-0418">Kinase</keyword>
<dbReference type="InterPro" id="IPR003594">
    <property type="entry name" value="HATPase_dom"/>
</dbReference>
<evidence type="ECO:0000313" key="9">
    <source>
        <dbReference type="EMBL" id="UPK67918.1"/>
    </source>
</evidence>
<dbReference type="PROSITE" id="PS50113">
    <property type="entry name" value="PAC"/>
    <property type="match status" value="1"/>
</dbReference>
<comment type="catalytic activity">
    <reaction evidence="1">
        <text>ATP + protein L-histidine = ADP + protein N-phospho-L-histidine.</text>
        <dbReference type="EC" id="2.7.13.3"/>
    </reaction>
</comment>
<dbReference type="InterPro" id="IPR036890">
    <property type="entry name" value="HATPase_C_sf"/>
</dbReference>
<protein>
    <recommendedName>
        <fullName evidence="2">histidine kinase</fullName>
        <ecNumber evidence="2">2.7.13.3</ecNumber>
    </recommendedName>
</protein>
<keyword evidence="3" id="KW-0597">Phosphoprotein</keyword>
<name>A0ABY4HWU5_CHIFI</name>
<dbReference type="InterPro" id="IPR001610">
    <property type="entry name" value="PAC"/>
</dbReference>
<dbReference type="CDD" id="cd00075">
    <property type="entry name" value="HATPase"/>
    <property type="match status" value="1"/>
</dbReference>
<dbReference type="Pfam" id="PF13426">
    <property type="entry name" value="PAS_9"/>
    <property type="match status" value="1"/>
</dbReference>
<dbReference type="PANTHER" id="PTHR43304:SF1">
    <property type="entry name" value="PAC DOMAIN-CONTAINING PROTEIN"/>
    <property type="match status" value="1"/>
</dbReference>
<dbReference type="Gene3D" id="1.10.287.130">
    <property type="match status" value="1"/>
</dbReference>
<dbReference type="PANTHER" id="PTHR43304">
    <property type="entry name" value="PHYTOCHROME-LIKE PROTEIN CPH1"/>
    <property type="match status" value="1"/>
</dbReference>
<dbReference type="Pfam" id="PF08447">
    <property type="entry name" value="PAS_3"/>
    <property type="match status" value="1"/>
</dbReference>
<dbReference type="Proteomes" id="UP000830198">
    <property type="component" value="Chromosome"/>
</dbReference>
<evidence type="ECO:0000259" key="7">
    <source>
        <dbReference type="PROSITE" id="PS50112"/>
    </source>
</evidence>
<dbReference type="InterPro" id="IPR005467">
    <property type="entry name" value="His_kinase_dom"/>
</dbReference>
<dbReference type="InterPro" id="IPR000700">
    <property type="entry name" value="PAS-assoc_C"/>
</dbReference>
<dbReference type="SUPFAM" id="SSF55874">
    <property type="entry name" value="ATPase domain of HSP90 chaperone/DNA topoisomerase II/histidine kinase"/>
    <property type="match status" value="1"/>
</dbReference>
<dbReference type="InterPro" id="IPR004358">
    <property type="entry name" value="Sig_transdc_His_kin-like_C"/>
</dbReference>
<evidence type="ECO:0000259" key="8">
    <source>
        <dbReference type="PROSITE" id="PS50113"/>
    </source>
</evidence>
<feature type="domain" description="Histidine kinase" evidence="6">
    <location>
        <begin position="282"/>
        <end position="494"/>
    </location>
</feature>
<gene>
    <name evidence="9" type="ORF">MYF79_23480</name>
</gene>
<dbReference type="NCBIfam" id="TIGR00229">
    <property type="entry name" value="sensory_box"/>
    <property type="match status" value="1"/>
</dbReference>
<dbReference type="Gene3D" id="3.30.565.10">
    <property type="entry name" value="Histidine kinase-like ATPase, C-terminal domain"/>
    <property type="match status" value="1"/>
</dbReference>
<evidence type="ECO:0000313" key="10">
    <source>
        <dbReference type="Proteomes" id="UP000830198"/>
    </source>
</evidence>
<dbReference type="InterPro" id="IPR052162">
    <property type="entry name" value="Sensor_kinase/Photoreceptor"/>
</dbReference>
<evidence type="ECO:0000256" key="2">
    <source>
        <dbReference type="ARBA" id="ARBA00012438"/>
    </source>
</evidence>
<evidence type="ECO:0000256" key="1">
    <source>
        <dbReference type="ARBA" id="ARBA00000085"/>
    </source>
</evidence>
<dbReference type="CDD" id="cd00130">
    <property type="entry name" value="PAS"/>
    <property type="match status" value="1"/>
</dbReference>
<dbReference type="SUPFAM" id="SSF47384">
    <property type="entry name" value="Homodimeric domain of signal transducing histidine kinase"/>
    <property type="match status" value="1"/>
</dbReference>
<dbReference type="EC" id="2.7.13.3" evidence="2"/>